<proteinExistence type="predicted"/>
<name>A0ABD3GB05_9MARC</name>
<evidence type="ECO:0000313" key="1">
    <source>
        <dbReference type="EMBL" id="KAL3675352.1"/>
    </source>
</evidence>
<evidence type="ECO:0000313" key="2">
    <source>
        <dbReference type="Proteomes" id="UP001633002"/>
    </source>
</evidence>
<accession>A0ABD3GB05</accession>
<keyword evidence="2" id="KW-1185">Reference proteome</keyword>
<dbReference type="EMBL" id="JBJQOH010000008">
    <property type="protein sequence ID" value="KAL3675352.1"/>
    <property type="molecule type" value="Genomic_DNA"/>
</dbReference>
<dbReference type="AlphaFoldDB" id="A0ABD3GB05"/>
<comment type="caution">
    <text evidence="1">The sequence shown here is derived from an EMBL/GenBank/DDBJ whole genome shotgun (WGS) entry which is preliminary data.</text>
</comment>
<gene>
    <name evidence="1" type="ORF">R1sor_025300</name>
</gene>
<protein>
    <recommendedName>
        <fullName evidence="3">Endonuclease/exonuclease/phosphatase domain-containing protein</fullName>
    </recommendedName>
</protein>
<sequence length="127" mass="14576">MVEDPRDTSGHSNLLSGAEKETFQRLRSKFNLTDARCYLNITSPVNQRLLAIAHQAEYDYSDHFPVSLAFQLQETTPSRIPAYNTYFKLDQTLLVSPQIRDRLQSMWTDFQNITTPTLTTHIPGSNK</sequence>
<organism evidence="1 2">
    <name type="scientific">Riccia sorocarpa</name>
    <dbReference type="NCBI Taxonomy" id="122646"/>
    <lineage>
        <taxon>Eukaryota</taxon>
        <taxon>Viridiplantae</taxon>
        <taxon>Streptophyta</taxon>
        <taxon>Embryophyta</taxon>
        <taxon>Marchantiophyta</taxon>
        <taxon>Marchantiopsida</taxon>
        <taxon>Marchantiidae</taxon>
        <taxon>Marchantiales</taxon>
        <taxon>Ricciaceae</taxon>
        <taxon>Riccia</taxon>
    </lineage>
</organism>
<dbReference type="Proteomes" id="UP001633002">
    <property type="component" value="Unassembled WGS sequence"/>
</dbReference>
<reference evidence="1 2" key="1">
    <citation type="submission" date="2024-09" db="EMBL/GenBank/DDBJ databases">
        <title>Chromosome-scale assembly of Riccia sorocarpa.</title>
        <authorList>
            <person name="Paukszto L."/>
        </authorList>
    </citation>
    <scope>NUCLEOTIDE SEQUENCE [LARGE SCALE GENOMIC DNA]</scope>
    <source>
        <strain evidence="1">LP-2024</strain>
        <tissue evidence="1">Aerial parts of the thallus</tissue>
    </source>
</reference>
<evidence type="ECO:0008006" key="3">
    <source>
        <dbReference type="Google" id="ProtNLM"/>
    </source>
</evidence>